<dbReference type="InterPro" id="IPR052574">
    <property type="entry name" value="CDIRP"/>
</dbReference>
<dbReference type="Proteomes" id="UP000193685">
    <property type="component" value="Unassembled WGS sequence"/>
</dbReference>
<evidence type="ECO:0000313" key="4">
    <source>
        <dbReference type="EMBL" id="ORY85653.1"/>
    </source>
</evidence>
<protein>
    <submittedName>
        <fullName evidence="4">Uncharacterized protein</fullName>
    </submittedName>
</protein>
<dbReference type="AlphaFoldDB" id="A0A1Y2FNW2"/>
<evidence type="ECO:0000313" key="5">
    <source>
        <dbReference type="Proteomes" id="UP000193685"/>
    </source>
</evidence>
<dbReference type="OrthoDB" id="7451790at2759"/>
<comment type="caution">
    <text evidence="4">The sequence shown here is derived from an EMBL/GenBank/DDBJ whole genome shotgun (WGS) entry which is preliminary data.</text>
</comment>
<dbReference type="InterPro" id="IPR032675">
    <property type="entry name" value="LRR_dom_sf"/>
</dbReference>
<proteinExistence type="predicted"/>
<dbReference type="SMART" id="SM00364">
    <property type="entry name" value="LRR_BAC"/>
    <property type="match status" value="5"/>
</dbReference>
<dbReference type="PROSITE" id="PS51450">
    <property type="entry name" value="LRR"/>
    <property type="match status" value="5"/>
</dbReference>
<dbReference type="RefSeq" id="XP_040727135.1">
    <property type="nucleotide sequence ID" value="XM_040868798.1"/>
</dbReference>
<dbReference type="PANTHER" id="PTHR47566">
    <property type="match status" value="1"/>
</dbReference>
<feature type="compositionally biased region" description="Acidic residues" evidence="3">
    <location>
        <begin position="82"/>
        <end position="93"/>
    </location>
</feature>
<feature type="region of interest" description="Disordered" evidence="3">
    <location>
        <begin position="290"/>
        <end position="323"/>
    </location>
</feature>
<feature type="region of interest" description="Disordered" evidence="3">
    <location>
        <begin position="464"/>
        <end position="549"/>
    </location>
</feature>
<dbReference type="Gene3D" id="3.80.10.10">
    <property type="entry name" value="Ribonuclease Inhibitor"/>
    <property type="match status" value="4"/>
</dbReference>
<gene>
    <name evidence="4" type="ORF">BCR37DRAFT_377351</name>
</gene>
<feature type="region of interest" description="Disordered" evidence="3">
    <location>
        <begin position="66"/>
        <end position="106"/>
    </location>
</feature>
<feature type="compositionally biased region" description="Basic and acidic residues" evidence="3">
    <location>
        <begin position="248"/>
        <end position="257"/>
    </location>
</feature>
<feature type="region of interest" description="Disordered" evidence="3">
    <location>
        <begin position="150"/>
        <end position="174"/>
    </location>
</feature>
<reference evidence="4 5" key="1">
    <citation type="submission" date="2016-07" db="EMBL/GenBank/DDBJ databases">
        <title>Pervasive Adenine N6-methylation of Active Genes in Fungi.</title>
        <authorList>
            <consortium name="DOE Joint Genome Institute"/>
            <person name="Mondo S.J."/>
            <person name="Dannebaum R.O."/>
            <person name="Kuo R.C."/>
            <person name="Labutti K."/>
            <person name="Haridas S."/>
            <person name="Kuo A."/>
            <person name="Salamov A."/>
            <person name="Ahrendt S.R."/>
            <person name="Lipzen A."/>
            <person name="Sullivan W."/>
            <person name="Andreopoulos W.B."/>
            <person name="Clum A."/>
            <person name="Lindquist E."/>
            <person name="Daum C."/>
            <person name="Ramamoorthy G.K."/>
            <person name="Gryganskyi A."/>
            <person name="Culley D."/>
            <person name="Magnuson J.K."/>
            <person name="James T.Y."/>
            <person name="O'Malley M.A."/>
            <person name="Stajich J.E."/>
            <person name="Spatafora J.W."/>
            <person name="Visel A."/>
            <person name="Grigoriev I.V."/>
        </authorList>
    </citation>
    <scope>NUCLEOTIDE SEQUENCE [LARGE SCALE GENOMIC DNA]</scope>
    <source>
        <strain evidence="4 5">12-1054</strain>
    </source>
</reference>
<accession>A0A1Y2FNW2</accession>
<dbReference type="InterPro" id="IPR001611">
    <property type="entry name" value="Leu-rich_rpt"/>
</dbReference>
<keyword evidence="5" id="KW-1185">Reference proteome</keyword>
<dbReference type="GO" id="GO:0035591">
    <property type="term" value="F:signaling adaptor activity"/>
    <property type="evidence" value="ECO:0007669"/>
    <property type="project" value="TreeGrafter"/>
</dbReference>
<evidence type="ECO:0000256" key="2">
    <source>
        <dbReference type="ARBA" id="ARBA00022737"/>
    </source>
</evidence>
<feature type="compositionally biased region" description="Polar residues" evidence="3">
    <location>
        <begin position="487"/>
        <end position="509"/>
    </location>
</feature>
<dbReference type="SUPFAM" id="SSF52058">
    <property type="entry name" value="L domain-like"/>
    <property type="match status" value="2"/>
</dbReference>
<sequence>MEEQADLSQEWIERERPPTIRFQGSSSLSGSVNVLSDKPANWSNIHEVAGRDIFTKPQTGLERMFMQPPSDVDEGLSMVEEAAAEEEAEEEEQATSGEETRPGTVRSADGIYANFSFPFRPESQARARVEDESSAAITTVAAATMPRSPEQFTSPLTAMTPRQPVSLGMQSPTKSPLKLFHNEYDTFTNDKLSDMIHILGSRTPALQKVAEQSEPIPEEVSPEVDSHQPSKNGTGKSHQSGVSAQTEVTDHDMGPERKRPKHEPKGSITTQNFYSNANDVMARLRMKGGGLGKGLPRVTEDRTSTAGSLHAGTTPHPRKASGGLLHKEDEHRRVSGLVPQPSGFEAMNIPVDKFAAPGFGASTKSHFSDWTSATDSRSVSAATTTKQHELEKKMRMYDSVKQTWISTPARMAPSPAVQPEQEEVQTKQPKYQNIPPNPNMTLRNGDMVYSASRLEWRHISEETERGTFVQDASHVKGAQGYPDELDLSNTESSRSNANEAQEESMQSLPQRRMPIPVPAQSPAQSAYAQEMTKVTQHGRYQEDSDVSADASLSMDSIEVTMSQSTADLVEAISKRYPIDIWEAVVNADLSDLHLRSLTGLYKCFPNLIKLNVANNQLSHLTDLPESLQELNASRNQLDALTSFSHLPNLQRLVLNDNLLPDLEGLGKLPHLCHLEVDRNHLQSLTGESLSSLVTLSAKNNQLSWFEVLPGELPALETLDLSHNELDIISGLCELSNLLSLNLDHNKLQFFQLGDNDGRIMPDLKMVRVCDNDLHTFDMQQIPNARLVYLDNNAITNLPMPNTMKHLQSFSLRRQRDSNIMANLDWVALREVERLYLSGNILEDFDFPTAFLSLKYLELAGCHLTGLPANLSAAAPNLRVLNACGNQLVDLSCLAELSRLERLFLHGNKLANLAELSRVLGTLDALKVLDVRGNPATKGFYAGSTAISSSQQGDSVDYFANFDVYASGEGERQAWQTLDEQFKATLSPKTLKRREAYQQLVWTLCRSLRWHDGRPLSKDQLVLADQHLEKSATA</sequence>
<feature type="region of interest" description="Disordered" evidence="3">
    <location>
        <begin position="1"/>
        <end position="31"/>
    </location>
</feature>
<organism evidence="4 5">
    <name type="scientific">Protomyces lactucae-debilis</name>
    <dbReference type="NCBI Taxonomy" id="2754530"/>
    <lineage>
        <taxon>Eukaryota</taxon>
        <taxon>Fungi</taxon>
        <taxon>Dikarya</taxon>
        <taxon>Ascomycota</taxon>
        <taxon>Taphrinomycotina</taxon>
        <taxon>Taphrinomycetes</taxon>
        <taxon>Taphrinales</taxon>
        <taxon>Protomycetaceae</taxon>
        <taxon>Protomyces</taxon>
    </lineage>
</organism>
<keyword evidence="1" id="KW-0433">Leucine-rich repeat</keyword>
<dbReference type="STRING" id="56484.A0A1Y2FNW2"/>
<dbReference type="SMART" id="SM00365">
    <property type="entry name" value="LRR_SD22"/>
    <property type="match status" value="5"/>
</dbReference>
<name>A0A1Y2FNW2_PROLT</name>
<feature type="compositionally biased region" description="Polar residues" evidence="3">
    <location>
        <begin position="227"/>
        <end position="247"/>
    </location>
</feature>
<dbReference type="PANTHER" id="PTHR47566:SF1">
    <property type="entry name" value="PROTEIN NUD1"/>
    <property type="match status" value="1"/>
</dbReference>
<keyword evidence="2" id="KW-0677">Repeat</keyword>
<dbReference type="EMBL" id="MCFI01000004">
    <property type="protein sequence ID" value="ORY85653.1"/>
    <property type="molecule type" value="Genomic_DNA"/>
</dbReference>
<dbReference type="OMA" id="QPMIHLR"/>
<evidence type="ECO:0000256" key="3">
    <source>
        <dbReference type="SAM" id="MobiDB-lite"/>
    </source>
</evidence>
<feature type="region of interest" description="Disordered" evidence="3">
    <location>
        <begin position="207"/>
        <end position="274"/>
    </location>
</feature>
<dbReference type="InterPro" id="IPR003591">
    <property type="entry name" value="Leu-rich_rpt_typical-subtyp"/>
</dbReference>
<feature type="compositionally biased region" description="Low complexity" evidence="3">
    <location>
        <begin position="518"/>
        <end position="529"/>
    </location>
</feature>
<dbReference type="GeneID" id="63785397"/>
<evidence type="ECO:0000256" key="1">
    <source>
        <dbReference type="ARBA" id="ARBA00022614"/>
    </source>
</evidence>
<dbReference type="SMART" id="SM00369">
    <property type="entry name" value="LRR_TYP"/>
    <property type="match status" value="7"/>
</dbReference>